<sequence>MKFHLLFAVLFFTLSCTPHTPIDPDQLHKEISELNDKKGYEASLLKLDNIIHNDGASDYDRYNAYLQKALTYKRVFNYPEAINNLNHAIDYGIKTDKKDEVEIRVLVEKALITFDSQDYEALEKLQSKISSKNLNLLNAESHAFYMNVLAILAIRNEEFEKAESILNQGISILETQSPKHLPIIYSKLIGLSEHLRNPEKAKQAFDQGMHYAEKYDMDLYKIILHYAMSHFYSVVEDYKSASMHEKQGVVVSSKYNAPFENGKLTVLEKELLAARKNVEIQYAGKTRIFLITLSALLLVLIAVLFRLFKVSKQRNLLLEHENLLMRKELERVTTATNERGESSLDLDQFTLTPRQKQIIDLLKDGKTNKEIGNELFISENTVKYHLKTIYNILGIGSRNDLYSSN</sequence>
<evidence type="ECO:0000313" key="6">
    <source>
        <dbReference type="EMBL" id="SKB64588.1"/>
    </source>
</evidence>
<keyword evidence="3" id="KW-0804">Transcription</keyword>
<dbReference type="Gene3D" id="1.25.40.10">
    <property type="entry name" value="Tetratricopeptide repeat domain"/>
    <property type="match status" value="1"/>
</dbReference>
<dbReference type="Proteomes" id="UP000190150">
    <property type="component" value="Unassembled WGS sequence"/>
</dbReference>
<organism evidence="6 7">
    <name type="scientific">Sphingobacterium nematocida</name>
    <dbReference type="NCBI Taxonomy" id="1513896"/>
    <lineage>
        <taxon>Bacteria</taxon>
        <taxon>Pseudomonadati</taxon>
        <taxon>Bacteroidota</taxon>
        <taxon>Sphingobacteriia</taxon>
        <taxon>Sphingobacteriales</taxon>
        <taxon>Sphingobacteriaceae</taxon>
        <taxon>Sphingobacterium</taxon>
    </lineage>
</organism>
<dbReference type="SUPFAM" id="SSF46894">
    <property type="entry name" value="C-terminal effector domain of the bipartite response regulators"/>
    <property type="match status" value="1"/>
</dbReference>
<dbReference type="CDD" id="cd06170">
    <property type="entry name" value="LuxR_C_like"/>
    <property type="match status" value="1"/>
</dbReference>
<dbReference type="AlphaFoldDB" id="A0A1T5CYK3"/>
<dbReference type="Gene3D" id="1.10.10.10">
    <property type="entry name" value="Winged helix-like DNA-binding domain superfamily/Winged helix DNA-binding domain"/>
    <property type="match status" value="1"/>
</dbReference>
<dbReference type="OrthoDB" id="9797341at2"/>
<feature type="transmembrane region" description="Helical" evidence="4">
    <location>
        <begin position="288"/>
        <end position="308"/>
    </location>
</feature>
<evidence type="ECO:0000259" key="5">
    <source>
        <dbReference type="PROSITE" id="PS50043"/>
    </source>
</evidence>
<dbReference type="EMBL" id="FUZF01000005">
    <property type="protein sequence ID" value="SKB64588.1"/>
    <property type="molecule type" value="Genomic_DNA"/>
</dbReference>
<evidence type="ECO:0000256" key="1">
    <source>
        <dbReference type="ARBA" id="ARBA00023015"/>
    </source>
</evidence>
<dbReference type="InterPro" id="IPR036388">
    <property type="entry name" value="WH-like_DNA-bd_sf"/>
</dbReference>
<protein>
    <submittedName>
        <fullName evidence="6">Regulatory protein, luxR family</fullName>
    </submittedName>
</protein>
<dbReference type="InterPro" id="IPR016032">
    <property type="entry name" value="Sig_transdc_resp-reg_C-effctor"/>
</dbReference>
<dbReference type="PRINTS" id="PR00038">
    <property type="entry name" value="HTHLUXR"/>
</dbReference>
<dbReference type="PANTHER" id="PTHR44688">
    <property type="entry name" value="DNA-BINDING TRANSCRIPTIONAL ACTIVATOR DEVR_DOSR"/>
    <property type="match status" value="1"/>
</dbReference>
<dbReference type="PROSITE" id="PS50043">
    <property type="entry name" value="HTH_LUXR_2"/>
    <property type="match status" value="1"/>
</dbReference>
<evidence type="ECO:0000256" key="3">
    <source>
        <dbReference type="ARBA" id="ARBA00023163"/>
    </source>
</evidence>
<feature type="domain" description="HTH luxR-type" evidence="5">
    <location>
        <begin position="344"/>
        <end position="405"/>
    </location>
</feature>
<keyword evidence="4" id="KW-0812">Transmembrane</keyword>
<dbReference type="InterPro" id="IPR011990">
    <property type="entry name" value="TPR-like_helical_dom_sf"/>
</dbReference>
<reference evidence="7" key="1">
    <citation type="submission" date="2017-02" db="EMBL/GenBank/DDBJ databases">
        <authorList>
            <person name="Varghese N."/>
            <person name="Submissions S."/>
        </authorList>
    </citation>
    <scope>NUCLEOTIDE SEQUENCE [LARGE SCALE GENOMIC DNA]</scope>
    <source>
        <strain evidence="7">DSM 24091</strain>
    </source>
</reference>
<keyword evidence="7" id="KW-1185">Reference proteome</keyword>
<name>A0A1T5CYK3_9SPHI</name>
<evidence type="ECO:0000313" key="7">
    <source>
        <dbReference type="Proteomes" id="UP000190150"/>
    </source>
</evidence>
<keyword evidence="4" id="KW-0472">Membrane</keyword>
<evidence type="ECO:0000256" key="4">
    <source>
        <dbReference type="SAM" id="Phobius"/>
    </source>
</evidence>
<dbReference type="SUPFAM" id="SSF48452">
    <property type="entry name" value="TPR-like"/>
    <property type="match status" value="1"/>
</dbReference>
<dbReference type="GO" id="GO:0003677">
    <property type="term" value="F:DNA binding"/>
    <property type="evidence" value="ECO:0007669"/>
    <property type="project" value="UniProtKB-KW"/>
</dbReference>
<keyword evidence="4" id="KW-1133">Transmembrane helix</keyword>
<keyword evidence="1" id="KW-0805">Transcription regulation</keyword>
<dbReference type="SMART" id="SM00421">
    <property type="entry name" value="HTH_LUXR"/>
    <property type="match status" value="1"/>
</dbReference>
<proteinExistence type="predicted"/>
<dbReference type="STRING" id="1513896.SAMN05660841_01665"/>
<keyword evidence="2" id="KW-0238">DNA-binding</keyword>
<dbReference type="RefSeq" id="WP_079642620.1">
    <property type="nucleotide sequence ID" value="NZ_FUZF01000005.1"/>
</dbReference>
<dbReference type="PROSITE" id="PS51257">
    <property type="entry name" value="PROKAR_LIPOPROTEIN"/>
    <property type="match status" value="1"/>
</dbReference>
<dbReference type="GO" id="GO:0006355">
    <property type="term" value="P:regulation of DNA-templated transcription"/>
    <property type="evidence" value="ECO:0007669"/>
    <property type="project" value="InterPro"/>
</dbReference>
<dbReference type="Pfam" id="PF00196">
    <property type="entry name" value="GerE"/>
    <property type="match status" value="1"/>
</dbReference>
<evidence type="ECO:0000256" key="2">
    <source>
        <dbReference type="ARBA" id="ARBA00023125"/>
    </source>
</evidence>
<dbReference type="InterPro" id="IPR000792">
    <property type="entry name" value="Tscrpt_reg_LuxR_C"/>
</dbReference>
<gene>
    <name evidence="6" type="ORF">SAMN05660841_01665</name>
</gene>
<accession>A0A1T5CYK3</accession>
<dbReference type="PANTHER" id="PTHR44688:SF16">
    <property type="entry name" value="DNA-BINDING TRANSCRIPTIONAL ACTIVATOR DEVR_DOSR"/>
    <property type="match status" value="1"/>
</dbReference>